<keyword evidence="10" id="KW-1185">Reference proteome</keyword>
<dbReference type="GO" id="GO:0000160">
    <property type="term" value="P:phosphorelay signal transduction system"/>
    <property type="evidence" value="ECO:0007669"/>
    <property type="project" value="UniProtKB-KW"/>
</dbReference>
<dbReference type="Pfam" id="PF00072">
    <property type="entry name" value="Response_reg"/>
    <property type="match status" value="1"/>
</dbReference>
<dbReference type="EMBL" id="LAQT01000038">
    <property type="protein sequence ID" value="KPC49211.1"/>
    <property type="molecule type" value="Genomic_DNA"/>
</dbReference>
<evidence type="ECO:0000313" key="10">
    <source>
        <dbReference type="Proteomes" id="UP000037939"/>
    </source>
</evidence>
<feature type="domain" description="GGDEF" evidence="7">
    <location>
        <begin position="411"/>
        <end position="543"/>
    </location>
</feature>
<dbReference type="InterPro" id="IPR008207">
    <property type="entry name" value="Sig_transdc_His_kin_Hpt_dom"/>
</dbReference>
<dbReference type="SMART" id="SM00448">
    <property type="entry name" value="REC"/>
    <property type="match status" value="1"/>
</dbReference>
<dbReference type="EC" id="2.7.7.65" evidence="1"/>
<dbReference type="PANTHER" id="PTHR45138">
    <property type="entry name" value="REGULATORY COMPONENTS OF SENSORY TRANSDUCTION SYSTEM"/>
    <property type="match status" value="1"/>
</dbReference>
<dbReference type="PANTHER" id="PTHR45138:SF9">
    <property type="entry name" value="DIGUANYLATE CYCLASE DGCM-RELATED"/>
    <property type="match status" value="1"/>
</dbReference>
<dbReference type="STRING" id="857265.WG78_21865"/>
<evidence type="ECO:0000313" key="9">
    <source>
        <dbReference type="EMBL" id="KPC49211.1"/>
    </source>
</evidence>
<dbReference type="OrthoDB" id="8522032at2"/>
<name>A0A0N0XFL7_9NEIS</name>
<evidence type="ECO:0000256" key="1">
    <source>
        <dbReference type="ARBA" id="ARBA00012528"/>
    </source>
</evidence>
<organism evidence="9 10">
    <name type="scientific">Amantichitinum ursilacus</name>
    <dbReference type="NCBI Taxonomy" id="857265"/>
    <lineage>
        <taxon>Bacteria</taxon>
        <taxon>Pseudomonadati</taxon>
        <taxon>Pseudomonadota</taxon>
        <taxon>Betaproteobacteria</taxon>
        <taxon>Neisseriales</taxon>
        <taxon>Chitinibacteraceae</taxon>
        <taxon>Amantichitinum</taxon>
    </lineage>
</organism>
<evidence type="ECO:0000256" key="2">
    <source>
        <dbReference type="ARBA" id="ARBA00023012"/>
    </source>
</evidence>
<feature type="domain" description="Response regulatory" evidence="6">
    <location>
        <begin position="255"/>
        <end position="371"/>
    </location>
</feature>
<dbReference type="GO" id="GO:1902201">
    <property type="term" value="P:negative regulation of bacterial-type flagellum-dependent cell motility"/>
    <property type="evidence" value="ECO:0007669"/>
    <property type="project" value="TreeGrafter"/>
</dbReference>
<dbReference type="FunFam" id="3.30.70.270:FF:000001">
    <property type="entry name" value="Diguanylate cyclase domain protein"/>
    <property type="match status" value="1"/>
</dbReference>
<dbReference type="Proteomes" id="UP000037939">
    <property type="component" value="Unassembled WGS sequence"/>
</dbReference>
<gene>
    <name evidence="9" type="primary">pleD_13</name>
    <name evidence="9" type="ORF">WG78_21865</name>
</gene>
<evidence type="ECO:0000259" key="7">
    <source>
        <dbReference type="PROSITE" id="PS50887"/>
    </source>
</evidence>
<dbReference type="PROSITE" id="PS50887">
    <property type="entry name" value="GGDEF"/>
    <property type="match status" value="1"/>
</dbReference>
<dbReference type="Gene3D" id="1.20.120.160">
    <property type="entry name" value="HPT domain"/>
    <property type="match status" value="1"/>
</dbReference>
<dbReference type="SUPFAM" id="SSF47226">
    <property type="entry name" value="Histidine-containing phosphotransfer domain, HPT domain"/>
    <property type="match status" value="1"/>
</dbReference>
<dbReference type="NCBIfam" id="TIGR00254">
    <property type="entry name" value="GGDEF"/>
    <property type="match status" value="1"/>
</dbReference>
<evidence type="ECO:0000259" key="6">
    <source>
        <dbReference type="PROSITE" id="PS50110"/>
    </source>
</evidence>
<dbReference type="InterPro" id="IPR050469">
    <property type="entry name" value="Diguanylate_Cyclase"/>
</dbReference>
<dbReference type="SMART" id="SM00267">
    <property type="entry name" value="GGDEF"/>
    <property type="match status" value="1"/>
</dbReference>
<dbReference type="SUPFAM" id="SSF52172">
    <property type="entry name" value="CheY-like"/>
    <property type="match status" value="2"/>
</dbReference>
<evidence type="ECO:0000256" key="3">
    <source>
        <dbReference type="ARBA" id="ARBA00034247"/>
    </source>
</evidence>
<dbReference type="SUPFAM" id="SSF55073">
    <property type="entry name" value="Nucleotide cyclase"/>
    <property type="match status" value="1"/>
</dbReference>
<sequence length="543" mass="60290">MADARDDKLKQFQAALAELQLRFKTELPARLAGIRAQIETFVTEGLDATTREDLQRQIHSLTGSGTTFGAPELTRTSRELEKFYRAHLAPLERPDEDRAAQLWQYFDGLIQAAAQFIDPLGLAGTRASPGADEPRQTVIFSQDDATAELMQIELSLLGIDSISMTRDTLPQGPIDLLIVDLDGVSQPLDFFAGWLPGMPGAPARMVCLSKNADVSTRLIAARLGAQAFLHKPVLTEELTDLMQRLDEGRRQPGYRVLIVDDERQLAEYYALVLQEAGMHTAVVTGPVHMFEKLAEFRPELIVLDLYLPGWNGLEIASVIRQQSTYVSIPIVFLSSDQTASSRLDAMRRGADDFLVKPIDPHYLVTAIQCRAARYRALREQMTRDGLTRALNRNAVMQLLEIEESRCRRNSQPLTVAMLDIDDFKLGNDQYGHQAGDQVLRALCSLLRQRLRASDAIGRYGGEEFLLVLPNTSQSDAIALVEALRARFVQIRFPFAMPAVAFSFSAGISTLRAGETVEGVVGRAEQSLVLAKEAGRNRVFTSFE</sequence>
<accession>A0A0N0XFL7</accession>
<reference evidence="9 10" key="1">
    <citation type="submission" date="2015-07" db="EMBL/GenBank/DDBJ databases">
        <title>Draft genome sequence of the Amantichitinum ursilacus IGB-41, a new chitin-degrading bacterium.</title>
        <authorList>
            <person name="Kirstahler P."/>
            <person name="Guenther M."/>
            <person name="Grumaz C."/>
            <person name="Rupp S."/>
            <person name="Zibek S."/>
            <person name="Sohn K."/>
        </authorList>
    </citation>
    <scope>NUCLEOTIDE SEQUENCE [LARGE SCALE GENOMIC DNA]</scope>
    <source>
        <strain evidence="9 10">IGB-41</strain>
    </source>
</reference>
<dbReference type="PROSITE" id="PS50894">
    <property type="entry name" value="HPT"/>
    <property type="match status" value="1"/>
</dbReference>
<dbReference type="PROSITE" id="PS50110">
    <property type="entry name" value="RESPONSE_REGULATORY"/>
    <property type="match status" value="1"/>
</dbReference>
<feature type="domain" description="HPt" evidence="8">
    <location>
        <begin position="12"/>
        <end position="123"/>
    </location>
</feature>
<dbReference type="GO" id="GO:0052621">
    <property type="term" value="F:diguanylate cyclase activity"/>
    <property type="evidence" value="ECO:0007669"/>
    <property type="project" value="UniProtKB-EC"/>
</dbReference>
<dbReference type="InterPro" id="IPR036641">
    <property type="entry name" value="HPT_dom_sf"/>
</dbReference>
<dbReference type="Pfam" id="PF00990">
    <property type="entry name" value="GGDEF"/>
    <property type="match status" value="1"/>
</dbReference>
<dbReference type="GO" id="GO:0005886">
    <property type="term" value="C:plasma membrane"/>
    <property type="evidence" value="ECO:0007669"/>
    <property type="project" value="TreeGrafter"/>
</dbReference>
<dbReference type="AlphaFoldDB" id="A0A0N0XFL7"/>
<dbReference type="InterPro" id="IPR011006">
    <property type="entry name" value="CheY-like_superfamily"/>
</dbReference>
<dbReference type="InterPro" id="IPR043128">
    <property type="entry name" value="Rev_trsase/Diguanyl_cyclase"/>
</dbReference>
<dbReference type="InterPro" id="IPR029787">
    <property type="entry name" value="Nucleotide_cyclase"/>
</dbReference>
<comment type="caution">
    <text evidence="9">The sequence shown here is derived from an EMBL/GenBank/DDBJ whole genome shotgun (WGS) entry which is preliminary data.</text>
</comment>
<keyword evidence="5" id="KW-0597">Phosphoprotein</keyword>
<protein>
    <recommendedName>
        <fullName evidence="1">diguanylate cyclase</fullName>
        <ecNumber evidence="1">2.7.7.65</ecNumber>
    </recommendedName>
</protein>
<evidence type="ECO:0000256" key="4">
    <source>
        <dbReference type="PROSITE-ProRule" id="PRU00110"/>
    </source>
</evidence>
<dbReference type="GO" id="GO:0043709">
    <property type="term" value="P:cell adhesion involved in single-species biofilm formation"/>
    <property type="evidence" value="ECO:0007669"/>
    <property type="project" value="TreeGrafter"/>
</dbReference>
<evidence type="ECO:0000259" key="8">
    <source>
        <dbReference type="PROSITE" id="PS50894"/>
    </source>
</evidence>
<dbReference type="Gene3D" id="3.30.70.270">
    <property type="match status" value="1"/>
</dbReference>
<dbReference type="Gene3D" id="3.40.50.2300">
    <property type="match status" value="2"/>
</dbReference>
<feature type="modified residue" description="Phosphohistidine" evidence="4">
    <location>
        <position position="59"/>
    </location>
</feature>
<proteinExistence type="predicted"/>
<dbReference type="CDD" id="cd01949">
    <property type="entry name" value="GGDEF"/>
    <property type="match status" value="1"/>
</dbReference>
<dbReference type="GO" id="GO:0004672">
    <property type="term" value="F:protein kinase activity"/>
    <property type="evidence" value="ECO:0007669"/>
    <property type="project" value="UniProtKB-ARBA"/>
</dbReference>
<dbReference type="InterPro" id="IPR001789">
    <property type="entry name" value="Sig_transdc_resp-reg_receiver"/>
</dbReference>
<dbReference type="InterPro" id="IPR000160">
    <property type="entry name" value="GGDEF_dom"/>
</dbReference>
<comment type="catalytic activity">
    <reaction evidence="3">
        <text>2 GTP = 3',3'-c-di-GMP + 2 diphosphate</text>
        <dbReference type="Rhea" id="RHEA:24898"/>
        <dbReference type="ChEBI" id="CHEBI:33019"/>
        <dbReference type="ChEBI" id="CHEBI:37565"/>
        <dbReference type="ChEBI" id="CHEBI:58805"/>
        <dbReference type="EC" id="2.7.7.65"/>
    </reaction>
</comment>
<feature type="modified residue" description="4-aspartylphosphate" evidence="5">
    <location>
        <position position="304"/>
    </location>
</feature>
<dbReference type="RefSeq" id="WP_053939933.1">
    <property type="nucleotide sequence ID" value="NZ_LAQT01000038.1"/>
</dbReference>
<dbReference type="Pfam" id="PF01627">
    <property type="entry name" value="Hpt"/>
    <property type="match status" value="1"/>
</dbReference>
<keyword evidence="2" id="KW-0902">Two-component regulatory system</keyword>
<evidence type="ECO:0000256" key="5">
    <source>
        <dbReference type="PROSITE-ProRule" id="PRU00169"/>
    </source>
</evidence>